<feature type="compositionally biased region" description="Polar residues" evidence="2">
    <location>
        <begin position="407"/>
        <end position="421"/>
    </location>
</feature>
<dbReference type="Gene3D" id="2.30.29.30">
    <property type="entry name" value="Pleckstrin-homology domain (PH domain)/Phosphotyrosine-binding domain (PTB)"/>
    <property type="match status" value="1"/>
</dbReference>
<dbReference type="GO" id="GO:0045010">
    <property type="term" value="P:actin nucleation"/>
    <property type="evidence" value="ECO:0007669"/>
    <property type="project" value="UniProtKB-ARBA"/>
</dbReference>
<name>A0A6C1E9J3_SACPS</name>
<feature type="compositionally biased region" description="Pro residues" evidence="2">
    <location>
        <begin position="214"/>
        <end position="225"/>
    </location>
</feature>
<feature type="domain" description="WH2" evidence="4">
    <location>
        <begin position="596"/>
        <end position="616"/>
    </location>
</feature>
<evidence type="ECO:0000313" key="5">
    <source>
        <dbReference type="EMBL" id="QID85543.1"/>
    </source>
</evidence>
<feature type="compositionally biased region" description="Pro residues" evidence="2">
    <location>
        <begin position="345"/>
        <end position="362"/>
    </location>
</feature>
<keyword evidence="6" id="KW-1185">Reference proteome</keyword>
<feature type="compositionally biased region" description="Polar residues" evidence="2">
    <location>
        <begin position="366"/>
        <end position="380"/>
    </location>
</feature>
<reference evidence="5 6" key="1">
    <citation type="journal article" date="2019" name="BMC Genomics">
        <title>Chromosome level assembly and comparative genome analysis confirm lager-brewing yeasts originated from a single hybridization.</title>
        <authorList>
            <person name="Salazar A.N."/>
            <person name="Gorter de Vries A.R."/>
            <person name="van den Broek M."/>
            <person name="Brouwers N."/>
            <person name="de la Torre Cortes P."/>
            <person name="Kuijpers N.G.A."/>
            <person name="Daran J.G."/>
            <person name="Abeel T."/>
        </authorList>
    </citation>
    <scope>NUCLEOTIDE SEQUENCE [LARGE SCALE GENOMIC DNA]</scope>
    <source>
        <strain evidence="5 6">CBS 1483</strain>
    </source>
</reference>
<feature type="region of interest" description="Disordered" evidence="2">
    <location>
        <begin position="617"/>
        <end position="656"/>
    </location>
</feature>
<dbReference type="SUPFAM" id="SSF50729">
    <property type="entry name" value="PH domain-like"/>
    <property type="match status" value="1"/>
</dbReference>
<feature type="compositionally biased region" description="Pro residues" evidence="2">
    <location>
        <begin position="238"/>
        <end position="255"/>
    </location>
</feature>
<evidence type="ECO:0000313" key="6">
    <source>
        <dbReference type="Proteomes" id="UP000501346"/>
    </source>
</evidence>
<organism evidence="5 6">
    <name type="scientific">Saccharomyces pastorianus</name>
    <name type="common">Lager yeast</name>
    <name type="synonym">Saccharomyces cerevisiae x Saccharomyces eubayanus</name>
    <dbReference type="NCBI Taxonomy" id="27292"/>
    <lineage>
        <taxon>Eukaryota</taxon>
        <taxon>Fungi</taxon>
        <taxon>Dikarya</taxon>
        <taxon>Ascomycota</taxon>
        <taxon>Saccharomycotina</taxon>
        <taxon>Saccharomycetes</taxon>
        <taxon>Saccharomycetales</taxon>
        <taxon>Saccharomycetaceae</taxon>
        <taxon>Saccharomyces</taxon>
    </lineage>
</organism>
<evidence type="ECO:0000256" key="2">
    <source>
        <dbReference type="SAM" id="MobiDB-lite"/>
    </source>
</evidence>
<dbReference type="InterPro" id="IPR003124">
    <property type="entry name" value="WH2_dom"/>
</dbReference>
<feature type="compositionally biased region" description="Low complexity" evidence="2">
    <location>
        <begin position="541"/>
        <end position="550"/>
    </location>
</feature>
<dbReference type="EMBL" id="CP049005">
    <property type="protein sequence ID" value="QID85543.1"/>
    <property type="molecule type" value="Genomic_DNA"/>
</dbReference>
<feature type="compositionally biased region" description="Pro residues" evidence="2">
    <location>
        <begin position="568"/>
        <end position="577"/>
    </location>
</feature>
<gene>
    <name evidence="5" type="primary">LAS17_2</name>
    <name evidence="5" type="ORF">GRS66_008124</name>
</gene>
<dbReference type="GO" id="GO:0071933">
    <property type="term" value="F:Arp2/3 complex binding"/>
    <property type="evidence" value="ECO:0007669"/>
    <property type="project" value="UniProtKB-ARBA"/>
</dbReference>
<dbReference type="SMART" id="SM00461">
    <property type="entry name" value="WH1"/>
    <property type="match status" value="1"/>
</dbReference>
<feature type="region of interest" description="Disordered" evidence="2">
    <location>
        <begin position="144"/>
        <end position="600"/>
    </location>
</feature>
<dbReference type="InterPro" id="IPR011993">
    <property type="entry name" value="PH-like_dom_sf"/>
</dbReference>
<feature type="compositionally biased region" description="Polar residues" evidence="2">
    <location>
        <begin position="440"/>
        <end position="456"/>
    </location>
</feature>
<dbReference type="InterPro" id="IPR033927">
    <property type="entry name" value="WASPfam_EVH1"/>
</dbReference>
<accession>A0A6C1E9J3</accession>
<feature type="compositionally biased region" description="Low complexity" evidence="2">
    <location>
        <begin position="497"/>
        <end position="506"/>
    </location>
</feature>
<feature type="domain" description="WH1" evidence="3">
    <location>
        <begin position="16"/>
        <end position="127"/>
    </location>
</feature>
<dbReference type="GO" id="GO:0030479">
    <property type="term" value="C:actin cortical patch"/>
    <property type="evidence" value="ECO:0007669"/>
    <property type="project" value="UniProtKB-ARBA"/>
</dbReference>
<feature type="compositionally biased region" description="Polar residues" evidence="2">
    <location>
        <begin position="466"/>
        <end position="480"/>
    </location>
</feature>
<sequence>MGLLNSADKEIIKRALPKASNKIIDVAVARLYIAYPNKDEWQCTGLSGAIALVDDLVGSTFFLKLVDISGHRGVIWDQELYVNFEYYQDRTFFHTFEMEECFAGLLFVDINEASHFLKRVQKRERYGNRKTLLNKNAIALSKKVRQEEKSQVVHGPRGEPLLDNQRKRYNYENADTIPTTKHKAPPPPPPTTDTFDSDQESSFSDIKSITPSAPTTPAPTLPPTSPEVRKEEAHPKHTLPPLPAQMAPLPDPPQHSVPVQHNAPAQAQNNPFPFPVPENSPAQSQTNPFPFPVPQQQFNQPPSMGMPQQNRPLPQLPNRNSRPVPPPPPMRANNGGVNAYSSGPTPAPPPRRGPAPPPPPPHRLATANTFNAISTAGNSVPPQATGRRGPAPPPPPRASRSMPSAPMQPNLQQYSNPNQPFGYQPSTNMPSAPPPPMTTFNNLTPQMTAASEQTHMNAAATPAFFPQSNMSQIPTQTKNPQVAPPPPPAFLGQSQTPQPAVPAAPAFLGQSQTYQPPPPPPAPPAQQSMTNAAPPPPPPAFLAQQPQSGGAPPPPPAFLTQQPQSGSAPPPPAPPQMPAAGTSGGGSFTETTGDTGRDALLASIRGAGGIGALKKVDKTQLDKPSVLLQEVRGEPATQPPVAASNGGSSGGPQASLADALAAALNKRKNKVGATDDMDNGDDW</sequence>
<dbReference type="AlphaFoldDB" id="A0A6C1E9J3"/>
<dbReference type="PROSITE" id="PS50229">
    <property type="entry name" value="WH1"/>
    <property type="match status" value="1"/>
</dbReference>
<dbReference type="CDD" id="cd01205">
    <property type="entry name" value="EVH1_WASP-like"/>
    <property type="match status" value="1"/>
</dbReference>
<dbReference type="Pfam" id="PF02205">
    <property type="entry name" value="WH2"/>
    <property type="match status" value="1"/>
</dbReference>
<protein>
    <submittedName>
        <fullName evidence="5">Actin-binding protein las17</fullName>
    </submittedName>
</protein>
<evidence type="ECO:0000259" key="3">
    <source>
        <dbReference type="PROSITE" id="PS50229"/>
    </source>
</evidence>
<dbReference type="Proteomes" id="UP000501346">
    <property type="component" value="Chromosome SeVIII-SeXV"/>
</dbReference>
<dbReference type="PROSITE" id="PS51082">
    <property type="entry name" value="WH2"/>
    <property type="match status" value="1"/>
</dbReference>
<feature type="compositionally biased region" description="Low complexity" evidence="2">
    <location>
        <begin position="294"/>
        <end position="322"/>
    </location>
</feature>
<proteinExistence type="predicted"/>
<keyword evidence="1" id="KW-0597">Phosphoprotein</keyword>
<dbReference type="OrthoDB" id="8963340at2759"/>
<feature type="compositionally biased region" description="Pro residues" evidence="2">
    <location>
        <begin position="515"/>
        <end position="524"/>
    </location>
</feature>
<dbReference type="FunFam" id="2.30.29.30:FF:000281">
    <property type="entry name" value="Actin associated protein"/>
    <property type="match status" value="1"/>
</dbReference>
<feature type="compositionally biased region" description="Polar residues" evidence="2">
    <location>
        <begin position="200"/>
        <end position="209"/>
    </location>
</feature>
<evidence type="ECO:0000259" key="4">
    <source>
        <dbReference type="PROSITE" id="PS51082"/>
    </source>
</evidence>
<dbReference type="Pfam" id="PF00568">
    <property type="entry name" value="WH1"/>
    <property type="match status" value="1"/>
</dbReference>
<feature type="compositionally biased region" description="Low complexity" evidence="2">
    <location>
        <begin position="558"/>
        <end position="567"/>
    </location>
</feature>
<evidence type="ECO:0000256" key="1">
    <source>
        <dbReference type="ARBA" id="ARBA00022553"/>
    </source>
</evidence>
<feature type="compositionally biased region" description="Polar residues" evidence="2">
    <location>
        <begin position="257"/>
        <end position="271"/>
    </location>
</feature>
<dbReference type="GO" id="GO:0003779">
    <property type="term" value="F:actin binding"/>
    <property type="evidence" value="ECO:0007669"/>
    <property type="project" value="InterPro"/>
</dbReference>
<dbReference type="InterPro" id="IPR000697">
    <property type="entry name" value="WH1/EVH1_dom"/>
</dbReference>